<dbReference type="AlphaFoldDB" id="A0A017H8A3"/>
<dbReference type="Pfam" id="PF02195">
    <property type="entry name" value="ParB_N"/>
    <property type="match status" value="1"/>
</dbReference>
<organism evidence="3 4">
    <name type="scientific">Limimaricola hongkongensis DSM 17492</name>
    <dbReference type="NCBI Taxonomy" id="1122180"/>
    <lineage>
        <taxon>Bacteria</taxon>
        <taxon>Pseudomonadati</taxon>
        <taxon>Pseudomonadota</taxon>
        <taxon>Alphaproteobacteria</taxon>
        <taxon>Rhodobacterales</taxon>
        <taxon>Paracoccaceae</taxon>
        <taxon>Limimaricola</taxon>
    </lineage>
</organism>
<dbReference type="InterPro" id="IPR036086">
    <property type="entry name" value="ParB/Sulfiredoxin_sf"/>
</dbReference>
<dbReference type="RefSeq" id="WP_017929796.1">
    <property type="nucleotide sequence ID" value="NZ_CM002676.1"/>
</dbReference>
<sequence length="369" mass="40858">MAKKRSVFDIDFTPDEVAPAAPAAPERFPAGNPAPERAAPETPPARRGPMASAITETAEAARGRAEAEAAIRAENDDLAHEHVRLKKLGLITDLIAIDAVRSSKLVRDRAHNRDPELEELKLSIQAIGLSNPIRVEQDGQGGYELIQGYRRLSAFRELLEQTGDQRYARIPAAMVPRGEPVRDLYRKMVDENLVRKDISFGEMAQLALSYAEQTGIAPHDAVSELYASALKQKRSYIRSFTRVLESARGAIRHPEAMPRALGLDLFKILDADPALGDELVDMLNRAPERDAEAEIAVLKDFVHRAPKIVKPRPKSVSKTMLRLPRPEGEARIAASDGRVELRLPRDFSALDRARLQRAFEAFFGALDGE</sequence>
<dbReference type="GO" id="GO:0045881">
    <property type="term" value="P:positive regulation of sporulation resulting in formation of a cellular spore"/>
    <property type="evidence" value="ECO:0007669"/>
    <property type="project" value="TreeGrafter"/>
</dbReference>
<dbReference type="GO" id="GO:0005694">
    <property type="term" value="C:chromosome"/>
    <property type="evidence" value="ECO:0007669"/>
    <property type="project" value="TreeGrafter"/>
</dbReference>
<dbReference type="SUPFAM" id="SSF110849">
    <property type="entry name" value="ParB/Sulfiredoxin"/>
    <property type="match status" value="1"/>
</dbReference>
<evidence type="ECO:0000313" key="3">
    <source>
        <dbReference type="EMBL" id="EYD70403.1"/>
    </source>
</evidence>
<dbReference type="SMART" id="SM00470">
    <property type="entry name" value="ParB"/>
    <property type="match status" value="1"/>
</dbReference>
<protein>
    <submittedName>
        <fullName evidence="3">Plasmid replication protein RepB</fullName>
    </submittedName>
</protein>
<geneLocation type="plasmid" evidence="3 4">
    <name>pLokhon02</name>
</geneLocation>
<dbReference type="Gene3D" id="3.90.1530.30">
    <property type="match status" value="1"/>
</dbReference>
<name>A0A017H8A3_9RHOB</name>
<dbReference type="InterPro" id="IPR050336">
    <property type="entry name" value="Chromosome_partition/occlusion"/>
</dbReference>
<keyword evidence="4" id="KW-1185">Reference proteome</keyword>
<dbReference type="GO" id="GO:0007059">
    <property type="term" value="P:chromosome segregation"/>
    <property type="evidence" value="ECO:0007669"/>
    <property type="project" value="TreeGrafter"/>
</dbReference>
<reference evidence="3 4" key="1">
    <citation type="submission" date="2013-03" db="EMBL/GenBank/DDBJ databases">
        <authorList>
            <person name="Fiebig A."/>
            <person name="Goeker M."/>
            <person name="Klenk H.-P.P."/>
        </authorList>
    </citation>
    <scope>NUCLEOTIDE SEQUENCE [LARGE SCALE GENOMIC DNA]</scope>
    <source>
        <strain evidence="3 4">DSM 17492</strain>
        <plasmid evidence="3 4">pLokhon02</plasmid>
    </source>
</reference>
<dbReference type="Proteomes" id="UP000025047">
    <property type="component" value="Plasmid pLokhon02"/>
</dbReference>
<evidence type="ECO:0000259" key="2">
    <source>
        <dbReference type="SMART" id="SM00470"/>
    </source>
</evidence>
<dbReference type="HOGENOM" id="CLU_791974_0_0_5"/>
<dbReference type="OrthoDB" id="7656008at2"/>
<dbReference type="PATRIC" id="fig|1122180.6.peg.162"/>
<proteinExistence type="predicted"/>
<dbReference type="EMBL" id="APGJ01000010">
    <property type="protein sequence ID" value="EYD70403.1"/>
    <property type="molecule type" value="Genomic_DNA"/>
</dbReference>
<evidence type="ECO:0000313" key="4">
    <source>
        <dbReference type="Proteomes" id="UP000025047"/>
    </source>
</evidence>
<accession>A0A017H8A3</accession>
<dbReference type="PANTHER" id="PTHR33375:SF1">
    <property type="entry name" value="CHROMOSOME-PARTITIONING PROTEIN PARB-RELATED"/>
    <property type="match status" value="1"/>
</dbReference>
<dbReference type="InterPro" id="IPR003115">
    <property type="entry name" value="ParB_N"/>
</dbReference>
<feature type="domain" description="ParB-like N-terminal" evidence="2">
    <location>
        <begin position="98"/>
        <end position="193"/>
    </location>
</feature>
<comment type="caution">
    <text evidence="3">The sequence shown here is derived from an EMBL/GenBank/DDBJ whole genome shotgun (WGS) entry which is preliminary data.</text>
</comment>
<evidence type="ECO:0000256" key="1">
    <source>
        <dbReference type="SAM" id="MobiDB-lite"/>
    </source>
</evidence>
<feature type="region of interest" description="Disordered" evidence="1">
    <location>
        <begin position="1"/>
        <end position="50"/>
    </location>
</feature>
<gene>
    <name evidence="3" type="ORF">Lokhon_00157</name>
</gene>
<dbReference type="eggNOG" id="COG1475">
    <property type="taxonomic scope" value="Bacteria"/>
</dbReference>
<dbReference type="PANTHER" id="PTHR33375">
    <property type="entry name" value="CHROMOSOME-PARTITIONING PROTEIN PARB-RELATED"/>
    <property type="match status" value="1"/>
</dbReference>
<keyword evidence="3" id="KW-0614">Plasmid</keyword>